<name>A0A059D5U7_EUCGR</name>
<sequence length="78" mass="8811">MDTCKVHRFFMLFNSISLALVDGVCSTAFHRSKLFSIYNSSNFIKLPSTPGSIILSREQWFKSNNLSSTNCPISFGNR</sequence>
<feature type="signal peptide" evidence="1">
    <location>
        <begin position="1"/>
        <end position="26"/>
    </location>
</feature>
<gene>
    <name evidence="2" type="ORF">EUGRSUZ_B02806</name>
</gene>
<organism evidence="2">
    <name type="scientific">Eucalyptus grandis</name>
    <name type="common">Flooded gum</name>
    <dbReference type="NCBI Taxonomy" id="71139"/>
    <lineage>
        <taxon>Eukaryota</taxon>
        <taxon>Viridiplantae</taxon>
        <taxon>Streptophyta</taxon>
        <taxon>Embryophyta</taxon>
        <taxon>Tracheophyta</taxon>
        <taxon>Spermatophyta</taxon>
        <taxon>Magnoliopsida</taxon>
        <taxon>eudicotyledons</taxon>
        <taxon>Gunneridae</taxon>
        <taxon>Pentapetalae</taxon>
        <taxon>rosids</taxon>
        <taxon>malvids</taxon>
        <taxon>Myrtales</taxon>
        <taxon>Myrtaceae</taxon>
        <taxon>Myrtoideae</taxon>
        <taxon>Eucalypteae</taxon>
        <taxon>Eucalyptus</taxon>
    </lineage>
</organism>
<evidence type="ECO:0000313" key="2">
    <source>
        <dbReference type="EMBL" id="KCW86108.1"/>
    </source>
</evidence>
<dbReference type="InParanoid" id="A0A059D5U7"/>
<dbReference type="EMBL" id="KK198754">
    <property type="protein sequence ID" value="KCW86108.1"/>
    <property type="molecule type" value="Genomic_DNA"/>
</dbReference>
<dbReference type="AlphaFoldDB" id="A0A059D5U7"/>
<evidence type="ECO:0000256" key="1">
    <source>
        <dbReference type="SAM" id="SignalP"/>
    </source>
</evidence>
<evidence type="ECO:0008006" key="3">
    <source>
        <dbReference type="Google" id="ProtNLM"/>
    </source>
</evidence>
<dbReference type="Gramene" id="KCW86108">
    <property type="protein sequence ID" value="KCW86108"/>
    <property type="gene ID" value="EUGRSUZ_B02806"/>
</dbReference>
<keyword evidence="1" id="KW-0732">Signal</keyword>
<proteinExistence type="predicted"/>
<feature type="chain" id="PRO_5001569930" description="Secreted protein" evidence="1">
    <location>
        <begin position="27"/>
        <end position="78"/>
    </location>
</feature>
<reference evidence="2" key="1">
    <citation type="submission" date="2013-07" db="EMBL/GenBank/DDBJ databases">
        <title>The genome of Eucalyptus grandis.</title>
        <authorList>
            <person name="Schmutz J."/>
            <person name="Hayes R."/>
            <person name="Myburg A."/>
            <person name="Tuskan G."/>
            <person name="Grattapaglia D."/>
            <person name="Rokhsar D.S."/>
        </authorList>
    </citation>
    <scope>NUCLEOTIDE SEQUENCE</scope>
    <source>
        <tissue evidence="2">Leaf extractions</tissue>
    </source>
</reference>
<accession>A0A059D5U7</accession>
<protein>
    <recommendedName>
        <fullName evidence="3">Secreted protein</fullName>
    </recommendedName>
</protein>